<dbReference type="Gene3D" id="2.60.120.10">
    <property type="entry name" value="Jelly Rolls"/>
    <property type="match status" value="1"/>
</dbReference>
<proteinExistence type="predicted"/>
<dbReference type="InterPro" id="IPR013096">
    <property type="entry name" value="Cupin_2"/>
</dbReference>
<accession>A0A0C1N3Q0</accession>
<dbReference type="Pfam" id="PF07883">
    <property type="entry name" value="Cupin_2"/>
    <property type="match status" value="1"/>
</dbReference>
<dbReference type="CDD" id="cd02215">
    <property type="entry name" value="cupin_QDO_N_C"/>
    <property type="match status" value="1"/>
</dbReference>
<dbReference type="STRING" id="1479485.DA73_0238330"/>
<name>A0A0C1N3Q0_9CYAN</name>
<evidence type="ECO:0000313" key="3">
    <source>
        <dbReference type="EMBL" id="KIE07061.1"/>
    </source>
</evidence>
<comment type="caution">
    <text evidence="3">The sequence shown here is derived from an EMBL/GenBank/DDBJ whole genome shotgun (WGS) entry which is preliminary data.</text>
</comment>
<dbReference type="RefSeq" id="WP_038074374.1">
    <property type="nucleotide sequence ID" value="NZ_JHEG04000001.1"/>
</dbReference>
<sequence>MTIISDNLLMKPSEGSASWVLGDLYTFKAKGEDTGKAYALIEIVMQPNNGVPPHVHTHENEAFYIQEGEMEFQLGEQTIVATPGTFLHTAKGQPHSFRNISTKPAKFLCWLTPAGLEEFFMEVGVPVSGQNLTPPAVTPADVKKLMLTAPKYGLEIISPSSAI</sequence>
<dbReference type="InterPro" id="IPR053146">
    <property type="entry name" value="QDO-like"/>
</dbReference>
<dbReference type="EMBL" id="JHEG02000059">
    <property type="protein sequence ID" value="KIE07061.1"/>
    <property type="molecule type" value="Genomic_DNA"/>
</dbReference>
<reference evidence="3" key="1">
    <citation type="journal article" date="2015" name="Genome Announc.">
        <title>Draft Genome Sequence of Tolypothrix boutellei Strain VB521301.</title>
        <authorList>
            <person name="Chandrababunaidu M.M."/>
            <person name="Singh D."/>
            <person name="Sen D."/>
            <person name="Bhan S."/>
            <person name="Das S."/>
            <person name="Gupta A."/>
            <person name="Adhikary S.P."/>
            <person name="Tripathy S."/>
        </authorList>
    </citation>
    <scope>NUCLEOTIDE SEQUENCE</scope>
    <source>
        <strain evidence="3">VB521301</strain>
    </source>
</reference>
<protein>
    <submittedName>
        <fullName evidence="2 3">Cupin</fullName>
    </submittedName>
</protein>
<feature type="domain" description="Cupin type-2" evidence="1">
    <location>
        <begin position="43"/>
        <end position="110"/>
    </location>
</feature>
<dbReference type="OrthoDB" id="486897at2"/>
<reference evidence="2" key="2">
    <citation type="submission" date="2019-11" db="EMBL/GenBank/DDBJ databases">
        <title>Improved Assembly of Tolypothrix boutellei genome.</title>
        <authorList>
            <person name="Sarangi A.N."/>
            <person name="Mukherjee M."/>
            <person name="Ghosh S."/>
            <person name="Singh D."/>
            <person name="Das A."/>
            <person name="Kant S."/>
            <person name="Prusty A."/>
            <person name="Tripathy S."/>
        </authorList>
    </citation>
    <scope>NUCLEOTIDE SEQUENCE</scope>
    <source>
        <strain evidence="2">VB521301</strain>
    </source>
</reference>
<dbReference type="InterPro" id="IPR014710">
    <property type="entry name" value="RmlC-like_jellyroll"/>
</dbReference>
<evidence type="ECO:0000259" key="1">
    <source>
        <dbReference type="Pfam" id="PF07883"/>
    </source>
</evidence>
<dbReference type="PANTHER" id="PTHR36440:SF1">
    <property type="entry name" value="PUTATIVE (AFU_ORTHOLOGUE AFUA_8G07350)-RELATED"/>
    <property type="match status" value="1"/>
</dbReference>
<dbReference type="Proteomes" id="UP000029738">
    <property type="component" value="Unassembled WGS sequence"/>
</dbReference>
<evidence type="ECO:0000313" key="4">
    <source>
        <dbReference type="Proteomes" id="UP000029738"/>
    </source>
</evidence>
<organism evidence="3">
    <name type="scientific">Tolypothrix bouteillei VB521301</name>
    <dbReference type="NCBI Taxonomy" id="1479485"/>
    <lineage>
        <taxon>Bacteria</taxon>
        <taxon>Bacillati</taxon>
        <taxon>Cyanobacteriota</taxon>
        <taxon>Cyanophyceae</taxon>
        <taxon>Nostocales</taxon>
        <taxon>Tolypothrichaceae</taxon>
        <taxon>Tolypothrix</taxon>
    </lineage>
</organism>
<dbReference type="InterPro" id="IPR011051">
    <property type="entry name" value="RmlC_Cupin_sf"/>
</dbReference>
<keyword evidence="4" id="KW-1185">Reference proteome</keyword>
<evidence type="ECO:0000313" key="2">
    <source>
        <dbReference type="EMBL" id="KAF3889534.1"/>
    </source>
</evidence>
<gene>
    <name evidence="3" type="ORF">DA73_0238330</name>
    <name evidence="2" type="ORF">DA73_0400031705</name>
</gene>
<dbReference type="SUPFAM" id="SSF51182">
    <property type="entry name" value="RmlC-like cupins"/>
    <property type="match status" value="1"/>
</dbReference>
<dbReference type="AlphaFoldDB" id="A0A0C1N3Q0"/>
<dbReference type="EMBL" id="JHEG04000001">
    <property type="protein sequence ID" value="KAF3889534.1"/>
    <property type="molecule type" value="Genomic_DNA"/>
</dbReference>
<dbReference type="PANTHER" id="PTHR36440">
    <property type="entry name" value="PUTATIVE (AFU_ORTHOLOGUE AFUA_8G07350)-RELATED"/>
    <property type="match status" value="1"/>
</dbReference>